<evidence type="ECO:0000256" key="4">
    <source>
        <dbReference type="SAM" id="MobiDB-lite"/>
    </source>
</evidence>
<feature type="region of interest" description="Disordered" evidence="4">
    <location>
        <begin position="169"/>
        <end position="267"/>
    </location>
</feature>
<dbReference type="GO" id="GO:0003700">
    <property type="term" value="F:DNA-binding transcription factor activity"/>
    <property type="evidence" value="ECO:0007669"/>
    <property type="project" value="InterPro"/>
</dbReference>
<evidence type="ECO:0000313" key="6">
    <source>
        <dbReference type="Ensembl" id="ENSVURP00010028316.1"/>
    </source>
</evidence>
<name>A0A4X2M2X8_VOMUR</name>
<evidence type="ECO:0000313" key="7">
    <source>
        <dbReference type="Proteomes" id="UP000314987"/>
    </source>
</evidence>
<reference evidence="6" key="3">
    <citation type="submission" date="2025-09" db="UniProtKB">
        <authorList>
            <consortium name="Ensembl"/>
        </authorList>
    </citation>
    <scope>IDENTIFICATION</scope>
</reference>
<reference evidence="6" key="2">
    <citation type="submission" date="2025-08" db="UniProtKB">
        <authorList>
            <consortium name="Ensembl"/>
        </authorList>
    </citation>
    <scope>IDENTIFICATION</scope>
</reference>
<evidence type="ECO:0000256" key="1">
    <source>
        <dbReference type="ARBA" id="ARBA00023015"/>
    </source>
</evidence>
<reference evidence="7" key="1">
    <citation type="submission" date="2018-12" db="EMBL/GenBank/DDBJ databases">
        <authorList>
            <person name="Yazar S."/>
        </authorList>
    </citation>
    <scope>NUCLEOTIDE SEQUENCE [LARGE SCALE GENOMIC DNA]</scope>
</reference>
<keyword evidence="1" id="KW-0805">Transcription regulation</keyword>
<dbReference type="Proteomes" id="UP000314987">
    <property type="component" value="Unassembled WGS sequence"/>
</dbReference>
<keyword evidence="7" id="KW-1185">Reference proteome</keyword>
<dbReference type="AlphaFoldDB" id="A0A4X2M2X8"/>
<feature type="compositionally biased region" description="Basic and acidic residues" evidence="4">
    <location>
        <begin position="189"/>
        <end position="198"/>
    </location>
</feature>
<dbReference type="Ensembl" id="ENSVURT00010032271.1">
    <property type="protein sequence ID" value="ENSVURP00010028316.1"/>
    <property type="gene ID" value="ENSVURG00010021674.1"/>
</dbReference>
<gene>
    <name evidence="6" type="primary">HSF4</name>
</gene>
<evidence type="ECO:0000256" key="2">
    <source>
        <dbReference type="ARBA" id="ARBA00023016"/>
    </source>
</evidence>
<keyword evidence="3" id="KW-0804">Transcription</keyword>
<organism evidence="6 7">
    <name type="scientific">Vombatus ursinus</name>
    <name type="common">Common wombat</name>
    <dbReference type="NCBI Taxonomy" id="29139"/>
    <lineage>
        <taxon>Eukaryota</taxon>
        <taxon>Metazoa</taxon>
        <taxon>Chordata</taxon>
        <taxon>Craniata</taxon>
        <taxon>Vertebrata</taxon>
        <taxon>Euteleostomi</taxon>
        <taxon>Mammalia</taxon>
        <taxon>Metatheria</taxon>
        <taxon>Diprotodontia</taxon>
        <taxon>Vombatidae</taxon>
        <taxon>Vombatus</taxon>
    </lineage>
</organism>
<feature type="region of interest" description="Disordered" evidence="4">
    <location>
        <begin position="29"/>
        <end position="104"/>
    </location>
</feature>
<dbReference type="Pfam" id="PF06546">
    <property type="entry name" value="Vert_HS_TF"/>
    <property type="match status" value="1"/>
</dbReference>
<proteinExistence type="predicted"/>
<dbReference type="GO" id="GO:0003677">
    <property type="term" value="F:DNA binding"/>
    <property type="evidence" value="ECO:0007669"/>
    <property type="project" value="InterPro"/>
</dbReference>
<evidence type="ECO:0000259" key="5">
    <source>
        <dbReference type="Pfam" id="PF06546"/>
    </source>
</evidence>
<accession>A0A4X2M2X8</accession>
<feature type="compositionally biased region" description="Low complexity" evidence="4">
    <location>
        <begin position="230"/>
        <end position="242"/>
    </location>
</feature>
<evidence type="ECO:0000256" key="3">
    <source>
        <dbReference type="ARBA" id="ARBA00023163"/>
    </source>
</evidence>
<feature type="compositionally biased region" description="Basic and acidic residues" evidence="4">
    <location>
        <begin position="72"/>
        <end position="84"/>
    </location>
</feature>
<feature type="compositionally biased region" description="Polar residues" evidence="4">
    <location>
        <begin position="29"/>
        <end position="43"/>
    </location>
</feature>
<feature type="compositionally biased region" description="Polar residues" evidence="4">
    <location>
        <begin position="245"/>
        <end position="259"/>
    </location>
</feature>
<sequence length="267" mass="27792">MLDEGTVTNPGVKVSRPLAKLPLQDSYFIQSPSTEPSSCQNSPRGLKGPIISDVSEASLSPERIMSPSSSTGREKGPVLLKEEPASPGGKGTAGPGVAPNDYDFYVTAPPVLPVAVVQSILEGKGSCSPEGHKSIQQPERRGPRGPPDRELGEPLDVADLSLESLQLLLRGQPGSLEPEAGLEMQQLPKDMEKSETELVSKGSNPPGSGKEPAASRTPRTFPMEAPSSFGAPALGVPGALALYDPSQTLAHNGTRTSYLSPGASPDP</sequence>
<feature type="compositionally biased region" description="Basic and acidic residues" evidence="4">
    <location>
        <begin position="130"/>
        <end position="152"/>
    </location>
</feature>
<keyword evidence="2" id="KW-0346">Stress response</keyword>
<feature type="domain" description="Vertebrate heat shock transcription factor C-terminal" evidence="5">
    <location>
        <begin position="47"/>
        <end position="185"/>
    </location>
</feature>
<dbReference type="GeneTree" id="ENSGT00940000158063"/>
<dbReference type="InterPro" id="IPR010542">
    <property type="entry name" value="Vert_HSTF_C"/>
</dbReference>
<feature type="region of interest" description="Disordered" evidence="4">
    <location>
        <begin position="123"/>
        <end position="156"/>
    </location>
</feature>
<protein>
    <recommendedName>
        <fullName evidence="5">Vertebrate heat shock transcription factor C-terminal domain-containing protein</fullName>
    </recommendedName>
</protein>